<gene>
    <name evidence="15" type="ordered locus">Sterm_3660</name>
</gene>
<dbReference type="PROSITE" id="PS51103">
    <property type="entry name" value="PTS_EIIC_TYPE_1"/>
    <property type="match status" value="1"/>
</dbReference>
<reference evidence="15 16" key="2">
    <citation type="journal article" date="2010" name="Stand. Genomic Sci.">
        <title>Complete genome sequence of Sebaldella termitidis type strain (NCTC 11300).</title>
        <authorList>
            <person name="Harmon-Smith M."/>
            <person name="Celia L."/>
            <person name="Chertkov O."/>
            <person name="Lapidus A."/>
            <person name="Copeland A."/>
            <person name="Glavina Del Rio T."/>
            <person name="Nolan M."/>
            <person name="Lucas S."/>
            <person name="Tice H."/>
            <person name="Cheng J.F."/>
            <person name="Han C."/>
            <person name="Detter J.C."/>
            <person name="Bruce D."/>
            <person name="Goodwin L."/>
            <person name="Pitluck S."/>
            <person name="Pati A."/>
            <person name="Liolios K."/>
            <person name="Ivanova N."/>
            <person name="Mavromatis K."/>
            <person name="Mikhailova N."/>
            <person name="Chen A."/>
            <person name="Palaniappan K."/>
            <person name="Land M."/>
            <person name="Hauser L."/>
            <person name="Chang Y.J."/>
            <person name="Jeffries C.D."/>
            <person name="Brettin T."/>
            <person name="Goker M."/>
            <person name="Beck B."/>
            <person name="Bristow J."/>
            <person name="Eisen J.A."/>
            <person name="Markowitz V."/>
            <person name="Hugenholtz P."/>
            <person name="Kyrpides N.C."/>
            <person name="Klenk H.P."/>
            <person name="Chen F."/>
        </authorList>
    </citation>
    <scope>NUCLEOTIDE SEQUENCE [LARGE SCALE GENOMIC DNA]</scope>
    <source>
        <strain evidence="16">ATCC 33386 / NCTC 11300</strain>
    </source>
</reference>
<organism evidence="15 16">
    <name type="scientific">Sebaldella termitidis (strain ATCC 33386 / NCTC 11300)</name>
    <dbReference type="NCBI Taxonomy" id="526218"/>
    <lineage>
        <taxon>Bacteria</taxon>
        <taxon>Fusobacteriati</taxon>
        <taxon>Fusobacteriota</taxon>
        <taxon>Fusobacteriia</taxon>
        <taxon>Fusobacteriales</taxon>
        <taxon>Leptotrichiaceae</taxon>
        <taxon>Sebaldella</taxon>
    </lineage>
</organism>
<accession>D1ARK8</accession>
<feature type="domain" description="PTS EIIB type-1" evidence="13">
    <location>
        <begin position="448"/>
        <end position="527"/>
    </location>
</feature>
<dbReference type="AlphaFoldDB" id="D1ARK8"/>
<dbReference type="PANTHER" id="PTHR30009">
    <property type="entry name" value="CYTOCHROME C-TYPE SYNTHESIS PROTEIN AND PTS TRANSMEMBRANE COMPONENT"/>
    <property type="match status" value="1"/>
</dbReference>
<feature type="transmembrane region" description="Helical" evidence="12">
    <location>
        <begin position="144"/>
        <end position="163"/>
    </location>
</feature>
<feature type="transmembrane region" description="Helical" evidence="12">
    <location>
        <begin position="400"/>
        <end position="418"/>
    </location>
</feature>
<protein>
    <submittedName>
        <fullName evidence="15">PTS system, glucose-like IIB subunint</fullName>
    </submittedName>
</protein>
<feature type="transmembrane region" description="Helical" evidence="12">
    <location>
        <begin position="85"/>
        <end position="105"/>
    </location>
</feature>
<dbReference type="STRING" id="526218.Sterm_3660"/>
<dbReference type="Gene3D" id="3.30.1360.60">
    <property type="entry name" value="Glucose permease domain IIB"/>
    <property type="match status" value="1"/>
</dbReference>
<evidence type="ECO:0000256" key="10">
    <source>
        <dbReference type="ARBA" id="ARBA00023136"/>
    </source>
</evidence>
<comment type="subcellular location">
    <subcellularLocation>
        <location evidence="1">Cell membrane</location>
        <topology evidence="1">Multi-pass membrane protein</topology>
    </subcellularLocation>
</comment>
<keyword evidence="6" id="KW-0598">Phosphotransferase system</keyword>
<feature type="active site" description="Phosphocysteine intermediate; for EIIB activity" evidence="11">
    <location>
        <position position="470"/>
    </location>
</feature>
<feature type="transmembrane region" description="Helical" evidence="12">
    <location>
        <begin position="324"/>
        <end position="340"/>
    </location>
</feature>
<keyword evidence="2" id="KW-0813">Transport</keyword>
<evidence type="ECO:0000256" key="1">
    <source>
        <dbReference type="ARBA" id="ARBA00004651"/>
    </source>
</evidence>
<keyword evidence="5" id="KW-0808">Transferase</keyword>
<dbReference type="PROSITE" id="PS51098">
    <property type="entry name" value="PTS_EIIB_TYPE_1"/>
    <property type="match status" value="1"/>
</dbReference>
<evidence type="ECO:0000313" key="16">
    <source>
        <dbReference type="Proteomes" id="UP000000845"/>
    </source>
</evidence>
<dbReference type="Pfam" id="PF00367">
    <property type="entry name" value="PTS_EIIB"/>
    <property type="match status" value="1"/>
</dbReference>
<dbReference type="PANTHER" id="PTHR30009:SF24">
    <property type="entry name" value="PTS SYSTEM, IIBC COMPONENT"/>
    <property type="match status" value="1"/>
</dbReference>
<dbReference type="GO" id="GO:0009401">
    <property type="term" value="P:phosphoenolpyruvate-dependent sugar phosphotransferase system"/>
    <property type="evidence" value="ECO:0007669"/>
    <property type="project" value="UniProtKB-KW"/>
</dbReference>
<dbReference type="InterPro" id="IPR001996">
    <property type="entry name" value="PTS_IIB_1"/>
</dbReference>
<sequence length="527" mass="58325">MRTSIQKLGKCLMTPLSIIVAAGLLLGIVSLLQNPAIVGSTLANYTLIQGFVGLVQTVVLGLFGLLPVLFAISVAMGMAKDNKEVAAFSTVIAFVLFHSTISYFLKLNGITPDTMNAAYLTEHGKSQLDAVKAVSAYDTVFGIFTYRMSIFGGIITGLWTAFIHNKFHKTELPVAFGFFSGTRFVPIMITLTMPVIGLVMYFIWPFLGMAINQIGFIISESGYFGVFIYGFLERLLIPTGLHHILNQLIRFTPFGGSTLINGEQVSGALIIYNTLMTQASPDLEQMRSATKFLSQGTHPFMLFGLPAACLAIYKTAKVEQKKRVKAVFIAAAFTSFLTGITEPIEFAFIFISPVLFLFHAFMAGMSFLLNNLLDVMIGNAQGGVFDFLIFGVFKGLETRWYINLLIGIGFAFIYYFTFKTLILKFDIKTPGREDEQEELFEEIAETDEKLGELLVRALGGKENIKEIENCISRLRLILDDTSQVNDDLIKQTGSLGIVKINDKNIQIVYGTKVEKMANILKKTLKNL</sequence>
<evidence type="ECO:0000256" key="7">
    <source>
        <dbReference type="ARBA" id="ARBA00022692"/>
    </source>
</evidence>
<dbReference type="InterPro" id="IPR036878">
    <property type="entry name" value="Glu_permease_IIB"/>
</dbReference>
<keyword evidence="4" id="KW-0762">Sugar transport</keyword>
<evidence type="ECO:0000256" key="8">
    <source>
        <dbReference type="ARBA" id="ARBA00022777"/>
    </source>
</evidence>
<evidence type="ECO:0000256" key="9">
    <source>
        <dbReference type="ARBA" id="ARBA00022989"/>
    </source>
</evidence>
<keyword evidence="8" id="KW-0418">Kinase</keyword>
<dbReference type="InterPro" id="IPR003352">
    <property type="entry name" value="PTS_EIIC"/>
</dbReference>
<dbReference type="EMBL" id="CP001739">
    <property type="protein sequence ID" value="ACZ10494.1"/>
    <property type="molecule type" value="Genomic_DNA"/>
</dbReference>
<feature type="transmembrane region" description="Helical" evidence="12">
    <location>
        <begin position="12"/>
        <end position="31"/>
    </location>
</feature>
<keyword evidence="10 12" id="KW-0472">Membrane</keyword>
<feature type="transmembrane region" description="Helical" evidence="12">
    <location>
        <begin position="210"/>
        <end position="232"/>
    </location>
</feature>
<evidence type="ECO:0000313" key="15">
    <source>
        <dbReference type="EMBL" id="ACZ10494.1"/>
    </source>
</evidence>
<evidence type="ECO:0000256" key="5">
    <source>
        <dbReference type="ARBA" id="ARBA00022679"/>
    </source>
</evidence>
<proteinExistence type="predicted"/>
<dbReference type="GO" id="GO:0090563">
    <property type="term" value="F:protein-phosphocysteine-sugar phosphotransferase activity"/>
    <property type="evidence" value="ECO:0007669"/>
    <property type="project" value="TreeGrafter"/>
</dbReference>
<evidence type="ECO:0000256" key="2">
    <source>
        <dbReference type="ARBA" id="ARBA00022448"/>
    </source>
</evidence>
<name>D1ARK8_SEBTE</name>
<evidence type="ECO:0000256" key="12">
    <source>
        <dbReference type="SAM" id="Phobius"/>
    </source>
</evidence>
<dbReference type="CDD" id="cd00212">
    <property type="entry name" value="PTS_IIB_glc"/>
    <property type="match status" value="1"/>
</dbReference>
<dbReference type="KEGG" id="str:Sterm_3660"/>
<reference evidence="16" key="1">
    <citation type="submission" date="2009-09" db="EMBL/GenBank/DDBJ databases">
        <title>The complete chromosome of Sebaldella termitidis ATCC 33386.</title>
        <authorList>
            <consortium name="US DOE Joint Genome Institute (JGI-PGF)"/>
            <person name="Lucas S."/>
            <person name="Copeland A."/>
            <person name="Lapidus A."/>
            <person name="Glavina del Rio T."/>
            <person name="Dalin E."/>
            <person name="Tice H."/>
            <person name="Bruce D."/>
            <person name="Goodwin L."/>
            <person name="Pitluck S."/>
            <person name="Kyrpides N."/>
            <person name="Mavromatis K."/>
            <person name="Ivanova N."/>
            <person name="Mikhailova N."/>
            <person name="Sims D."/>
            <person name="Meincke L."/>
            <person name="Brettin T."/>
            <person name="Detter J.C."/>
            <person name="Han C."/>
            <person name="Larimer F."/>
            <person name="Land M."/>
            <person name="Hauser L."/>
            <person name="Markowitz V."/>
            <person name="Cheng J.F."/>
            <person name="Hugenholtz P."/>
            <person name="Woyke T."/>
            <person name="Wu D."/>
            <person name="Eisen J.A."/>
        </authorList>
    </citation>
    <scope>NUCLEOTIDE SEQUENCE [LARGE SCALE GENOMIC DNA]</scope>
    <source>
        <strain evidence="16">ATCC 33386 / NCTC 11300</strain>
    </source>
</reference>
<dbReference type="eggNOG" id="COG1263">
    <property type="taxonomic scope" value="Bacteria"/>
</dbReference>
<keyword evidence="7 12" id="KW-0812">Transmembrane</keyword>
<dbReference type="Pfam" id="PF02378">
    <property type="entry name" value="PTS_EIIC"/>
    <property type="match status" value="1"/>
</dbReference>
<feature type="transmembrane region" description="Helical" evidence="12">
    <location>
        <begin position="184"/>
        <end position="204"/>
    </location>
</feature>
<feature type="transmembrane region" description="Helical" evidence="12">
    <location>
        <begin position="346"/>
        <end position="369"/>
    </location>
</feature>
<dbReference type="InterPro" id="IPR013013">
    <property type="entry name" value="PTS_EIIC_1"/>
</dbReference>
<dbReference type="HOGENOM" id="CLU_012312_1_0_0"/>
<evidence type="ECO:0000256" key="11">
    <source>
        <dbReference type="PROSITE-ProRule" id="PRU00421"/>
    </source>
</evidence>
<evidence type="ECO:0000256" key="4">
    <source>
        <dbReference type="ARBA" id="ARBA00022597"/>
    </source>
</evidence>
<keyword evidence="9 12" id="KW-1133">Transmembrane helix</keyword>
<evidence type="ECO:0000256" key="6">
    <source>
        <dbReference type="ARBA" id="ARBA00022683"/>
    </source>
</evidence>
<dbReference type="NCBIfam" id="TIGR00826">
    <property type="entry name" value="EIIB_glc"/>
    <property type="match status" value="1"/>
</dbReference>
<dbReference type="Proteomes" id="UP000000845">
    <property type="component" value="Chromosome"/>
</dbReference>
<dbReference type="SUPFAM" id="SSF55604">
    <property type="entry name" value="Glucose permease domain IIB"/>
    <property type="match status" value="1"/>
</dbReference>
<dbReference type="eggNOG" id="COG1264">
    <property type="taxonomic scope" value="Bacteria"/>
</dbReference>
<dbReference type="InterPro" id="IPR050429">
    <property type="entry name" value="PTS_Glucose_EIICBA"/>
</dbReference>
<dbReference type="InterPro" id="IPR018113">
    <property type="entry name" value="PTrfase_EIIB_Cys"/>
</dbReference>
<evidence type="ECO:0000259" key="13">
    <source>
        <dbReference type="PROSITE" id="PS51098"/>
    </source>
</evidence>
<dbReference type="RefSeq" id="WP_012863076.1">
    <property type="nucleotide sequence ID" value="NC_013517.1"/>
</dbReference>
<evidence type="ECO:0000256" key="3">
    <source>
        <dbReference type="ARBA" id="ARBA00022475"/>
    </source>
</evidence>
<evidence type="ECO:0000259" key="14">
    <source>
        <dbReference type="PROSITE" id="PS51103"/>
    </source>
</evidence>
<feature type="transmembrane region" description="Helical" evidence="12">
    <location>
        <begin position="51"/>
        <end position="73"/>
    </location>
</feature>
<dbReference type="GO" id="GO:0016301">
    <property type="term" value="F:kinase activity"/>
    <property type="evidence" value="ECO:0007669"/>
    <property type="project" value="UniProtKB-KW"/>
</dbReference>
<dbReference type="GO" id="GO:0005886">
    <property type="term" value="C:plasma membrane"/>
    <property type="evidence" value="ECO:0007669"/>
    <property type="project" value="UniProtKB-SubCell"/>
</dbReference>
<keyword evidence="16" id="KW-1185">Reference proteome</keyword>
<feature type="domain" description="PTS EIIC type-1" evidence="14">
    <location>
        <begin position="1"/>
        <end position="434"/>
    </location>
</feature>
<keyword evidence="3" id="KW-1003">Cell membrane</keyword>
<dbReference type="GO" id="GO:0008982">
    <property type="term" value="F:protein-N(PI)-phosphohistidine-sugar phosphotransferase activity"/>
    <property type="evidence" value="ECO:0007669"/>
    <property type="project" value="InterPro"/>
</dbReference>